<name>A0A5C3NPS8_9APHY</name>
<proteinExistence type="predicted"/>
<dbReference type="Proteomes" id="UP000308197">
    <property type="component" value="Unassembled WGS sequence"/>
</dbReference>
<reference evidence="2 3" key="1">
    <citation type="journal article" date="2019" name="Nat. Ecol. Evol.">
        <title>Megaphylogeny resolves global patterns of mushroom evolution.</title>
        <authorList>
            <person name="Varga T."/>
            <person name="Krizsan K."/>
            <person name="Foldi C."/>
            <person name="Dima B."/>
            <person name="Sanchez-Garcia M."/>
            <person name="Sanchez-Ramirez S."/>
            <person name="Szollosi G.J."/>
            <person name="Szarkandi J.G."/>
            <person name="Papp V."/>
            <person name="Albert L."/>
            <person name="Andreopoulos W."/>
            <person name="Angelini C."/>
            <person name="Antonin V."/>
            <person name="Barry K.W."/>
            <person name="Bougher N.L."/>
            <person name="Buchanan P."/>
            <person name="Buyck B."/>
            <person name="Bense V."/>
            <person name="Catcheside P."/>
            <person name="Chovatia M."/>
            <person name="Cooper J."/>
            <person name="Damon W."/>
            <person name="Desjardin D."/>
            <person name="Finy P."/>
            <person name="Geml J."/>
            <person name="Haridas S."/>
            <person name="Hughes K."/>
            <person name="Justo A."/>
            <person name="Karasinski D."/>
            <person name="Kautmanova I."/>
            <person name="Kiss B."/>
            <person name="Kocsube S."/>
            <person name="Kotiranta H."/>
            <person name="LaButti K.M."/>
            <person name="Lechner B.E."/>
            <person name="Liimatainen K."/>
            <person name="Lipzen A."/>
            <person name="Lukacs Z."/>
            <person name="Mihaltcheva S."/>
            <person name="Morgado L.N."/>
            <person name="Niskanen T."/>
            <person name="Noordeloos M.E."/>
            <person name="Ohm R.A."/>
            <person name="Ortiz-Santana B."/>
            <person name="Ovrebo C."/>
            <person name="Racz N."/>
            <person name="Riley R."/>
            <person name="Savchenko A."/>
            <person name="Shiryaev A."/>
            <person name="Soop K."/>
            <person name="Spirin V."/>
            <person name="Szebenyi C."/>
            <person name="Tomsovsky M."/>
            <person name="Tulloss R.E."/>
            <person name="Uehling J."/>
            <person name="Grigoriev I.V."/>
            <person name="Vagvolgyi C."/>
            <person name="Papp T."/>
            <person name="Martin F.M."/>
            <person name="Miettinen O."/>
            <person name="Hibbett D.S."/>
            <person name="Nagy L.G."/>
        </authorList>
    </citation>
    <scope>NUCLEOTIDE SEQUENCE [LARGE SCALE GENOMIC DNA]</scope>
    <source>
        <strain evidence="2 3">HHB13444</strain>
    </source>
</reference>
<sequence length="161" mass="17361">LIKKLANDDVLRQGSTVQANPVELRAAQRISGEDDPQAEEPLEGGPKTSEAPPDDVPEDALLSSVDISKGLDGEQRRMLASIVVKNRKAFSLDGRLGMVDAHCTIPLRPGAKEVSLPPFPSSPAKREVIDKQMDAWIELGVIEPSVSPWGAPGFIVYRNGK</sequence>
<feature type="non-terminal residue" evidence="2">
    <location>
        <position position="161"/>
    </location>
</feature>
<organism evidence="2 3">
    <name type="scientific">Polyporus arcularius HHB13444</name>
    <dbReference type="NCBI Taxonomy" id="1314778"/>
    <lineage>
        <taxon>Eukaryota</taxon>
        <taxon>Fungi</taxon>
        <taxon>Dikarya</taxon>
        <taxon>Basidiomycota</taxon>
        <taxon>Agaricomycotina</taxon>
        <taxon>Agaricomycetes</taxon>
        <taxon>Polyporales</taxon>
        <taxon>Polyporaceae</taxon>
        <taxon>Polyporus</taxon>
    </lineage>
</organism>
<dbReference type="SUPFAM" id="SSF56672">
    <property type="entry name" value="DNA/RNA polymerases"/>
    <property type="match status" value="1"/>
</dbReference>
<dbReference type="STRING" id="1314778.A0A5C3NPS8"/>
<dbReference type="AlphaFoldDB" id="A0A5C3NPS8"/>
<dbReference type="Gene3D" id="3.10.10.10">
    <property type="entry name" value="HIV Type 1 Reverse Transcriptase, subunit A, domain 1"/>
    <property type="match status" value="1"/>
</dbReference>
<evidence type="ECO:0000256" key="1">
    <source>
        <dbReference type="SAM" id="MobiDB-lite"/>
    </source>
</evidence>
<protein>
    <recommendedName>
        <fullName evidence="4">DNA/RNA polymerase</fullName>
    </recommendedName>
</protein>
<dbReference type="InterPro" id="IPR043502">
    <property type="entry name" value="DNA/RNA_pol_sf"/>
</dbReference>
<feature type="non-terminal residue" evidence="2">
    <location>
        <position position="1"/>
    </location>
</feature>
<evidence type="ECO:0000313" key="3">
    <source>
        <dbReference type="Proteomes" id="UP000308197"/>
    </source>
</evidence>
<gene>
    <name evidence="2" type="ORF">K466DRAFT_458479</name>
</gene>
<accession>A0A5C3NPS8</accession>
<feature type="region of interest" description="Disordered" evidence="1">
    <location>
        <begin position="22"/>
        <end position="59"/>
    </location>
</feature>
<dbReference type="InParanoid" id="A0A5C3NPS8"/>
<evidence type="ECO:0008006" key="4">
    <source>
        <dbReference type="Google" id="ProtNLM"/>
    </source>
</evidence>
<dbReference type="EMBL" id="ML212083">
    <property type="protein sequence ID" value="TFK79305.1"/>
    <property type="molecule type" value="Genomic_DNA"/>
</dbReference>
<keyword evidence="3" id="KW-1185">Reference proteome</keyword>
<evidence type="ECO:0000313" key="2">
    <source>
        <dbReference type="EMBL" id="TFK79305.1"/>
    </source>
</evidence>
<feature type="compositionally biased region" description="Acidic residues" evidence="1">
    <location>
        <begin position="33"/>
        <end position="42"/>
    </location>
</feature>